<evidence type="ECO:0000256" key="8">
    <source>
        <dbReference type="ARBA" id="ARBA00022990"/>
    </source>
</evidence>
<dbReference type="PROSITE" id="PS50848">
    <property type="entry name" value="START"/>
    <property type="match status" value="1"/>
</dbReference>
<dbReference type="GO" id="GO:0005829">
    <property type="term" value="C:cytosol"/>
    <property type="evidence" value="ECO:0007669"/>
    <property type="project" value="UniProtKB-ARBA"/>
</dbReference>
<dbReference type="Proteomes" id="UP000014680">
    <property type="component" value="Unassembled WGS sequence"/>
</dbReference>
<dbReference type="InterPro" id="IPR023393">
    <property type="entry name" value="START-like_dom_sf"/>
</dbReference>
<protein>
    <recommendedName>
        <fullName evidence="14">START domain-containing protein 10</fullName>
    </recommendedName>
    <alternativeName>
        <fullName evidence="15">PCTP-like protein</fullName>
    </alternativeName>
    <alternativeName>
        <fullName evidence="16">StAR-related lipid transfer protein 10</fullName>
    </alternativeName>
</protein>
<dbReference type="VEuPathDB" id="AmoebaDB:EIN_222540"/>
<evidence type="ECO:0000256" key="1">
    <source>
        <dbReference type="ARBA" id="ARBA00004230"/>
    </source>
</evidence>
<gene>
    <name evidence="18" type="ORF">EIN_222540</name>
</gene>
<dbReference type="OMA" id="NSCIFIY"/>
<keyword evidence="12" id="KW-0472">Membrane</keyword>
<keyword evidence="6" id="KW-0597">Phosphoprotein</keyword>
<keyword evidence="11" id="KW-0446">Lipid-binding</keyword>
<dbReference type="FunFam" id="3.30.530.20:FF:000008">
    <property type="entry name" value="START domain containing 10"/>
    <property type="match status" value="1"/>
</dbReference>
<dbReference type="EMBL" id="KB206756">
    <property type="protein sequence ID" value="ELP88101.1"/>
    <property type="molecule type" value="Genomic_DNA"/>
</dbReference>
<dbReference type="GO" id="GO:0016020">
    <property type="term" value="C:membrane"/>
    <property type="evidence" value="ECO:0007669"/>
    <property type="project" value="UniProtKB-SubCell"/>
</dbReference>
<reference evidence="18 19" key="1">
    <citation type="submission" date="2012-10" db="EMBL/GenBank/DDBJ databases">
        <authorList>
            <person name="Zafar N."/>
            <person name="Inman J."/>
            <person name="Hall N."/>
            <person name="Lorenzi H."/>
            <person name="Caler E."/>
        </authorList>
    </citation>
    <scope>NUCLEOTIDE SEQUENCE [LARGE SCALE GENOMIC DNA]</scope>
    <source>
        <strain evidence="18 19">IP1</strain>
    </source>
</reference>
<dbReference type="RefSeq" id="XP_004254872.1">
    <property type="nucleotide sequence ID" value="XM_004254824.1"/>
</dbReference>
<evidence type="ECO:0000256" key="3">
    <source>
        <dbReference type="ARBA" id="ARBA00004496"/>
    </source>
</evidence>
<dbReference type="SMART" id="SM00234">
    <property type="entry name" value="START"/>
    <property type="match status" value="1"/>
</dbReference>
<proteinExistence type="predicted"/>
<keyword evidence="8" id="KW-0007">Acetylation</keyword>
<evidence type="ECO:0000256" key="2">
    <source>
        <dbReference type="ARBA" id="ARBA00004370"/>
    </source>
</evidence>
<dbReference type="GeneID" id="14887310"/>
<evidence type="ECO:0000256" key="4">
    <source>
        <dbReference type="ARBA" id="ARBA00022448"/>
    </source>
</evidence>
<dbReference type="GO" id="GO:0008289">
    <property type="term" value="F:lipid binding"/>
    <property type="evidence" value="ECO:0007669"/>
    <property type="project" value="UniProtKB-KW"/>
</dbReference>
<dbReference type="PANTHER" id="PTHR19308">
    <property type="entry name" value="PHOSPHATIDYLCHOLINE TRANSFER PROTEIN"/>
    <property type="match status" value="1"/>
</dbReference>
<evidence type="ECO:0000256" key="13">
    <source>
        <dbReference type="ARBA" id="ARBA00023273"/>
    </source>
</evidence>
<name>A0A0A1U213_ENTIV</name>
<keyword evidence="5" id="KW-0963">Cytoplasm</keyword>
<comment type="subcellular location">
    <subcellularLocation>
        <location evidence="1">Cell projection</location>
        <location evidence="1">Cilium</location>
        <location evidence="1">Flagellum</location>
    </subcellularLocation>
    <subcellularLocation>
        <location evidence="3">Cytoplasm</location>
    </subcellularLocation>
    <subcellularLocation>
        <location evidence="2">Membrane</location>
    </subcellularLocation>
</comment>
<evidence type="ECO:0000313" key="19">
    <source>
        <dbReference type="Proteomes" id="UP000014680"/>
    </source>
</evidence>
<evidence type="ECO:0000256" key="6">
    <source>
        <dbReference type="ARBA" id="ARBA00022553"/>
    </source>
</evidence>
<dbReference type="PANTHER" id="PTHR19308:SF14">
    <property type="entry name" value="START DOMAIN-CONTAINING PROTEIN"/>
    <property type="match status" value="1"/>
</dbReference>
<evidence type="ECO:0000256" key="12">
    <source>
        <dbReference type="ARBA" id="ARBA00023136"/>
    </source>
</evidence>
<evidence type="ECO:0000256" key="5">
    <source>
        <dbReference type="ARBA" id="ARBA00022490"/>
    </source>
</evidence>
<dbReference type="InterPro" id="IPR051213">
    <property type="entry name" value="START_lipid_transfer"/>
</dbReference>
<evidence type="ECO:0000256" key="15">
    <source>
        <dbReference type="ARBA" id="ARBA00076937"/>
    </source>
</evidence>
<evidence type="ECO:0000256" key="16">
    <source>
        <dbReference type="ARBA" id="ARBA00080073"/>
    </source>
</evidence>
<dbReference type="AlphaFoldDB" id="A0A0A1U213"/>
<evidence type="ECO:0000256" key="11">
    <source>
        <dbReference type="ARBA" id="ARBA00023121"/>
    </source>
</evidence>
<dbReference type="GO" id="GO:0031514">
    <property type="term" value="C:motile cilium"/>
    <property type="evidence" value="ECO:0007669"/>
    <property type="project" value="UniProtKB-SubCell"/>
</dbReference>
<keyword evidence="10" id="KW-0969">Cilium</keyword>
<keyword evidence="13" id="KW-0966">Cell projection</keyword>
<keyword evidence="4" id="KW-0813">Transport</keyword>
<sequence>MTEWMVKLYGDVYTLTHNQDFPVPNKDFFFDFKKVLDDDEGWNVSEDKNGTTVLFRDASNEETLQIKLRSTALKDIPAEVIHDVLQDPEYRATWDESMKEQKLVEQIDENTEIGYYSVKMPLTIANRDWVNMRSWWFDEKKGIYIITNHSVDHPKCGEVSGFVRAKSLKTGYIVEKTPEGTKLSFFSWNSWNGWIPNWVVNKCSKYMIADIIQQLRDAATKYPEWKKTHHPEERYWMKKGEVMVKSEKEE</sequence>
<dbReference type="GO" id="GO:0006869">
    <property type="term" value="P:lipid transport"/>
    <property type="evidence" value="ECO:0007669"/>
    <property type="project" value="UniProtKB-KW"/>
</dbReference>
<evidence type="ECO:0000259" key="17">
    <source>
        <dbReference type="PROSITE" id="PS50848"/>
    </source>
</evidence>
<keyword evidence="19" id="KW-1185">Reference proteome</keyword>
<keyword evidence="7" id="KW-0282">Flagellum</keyword>
<evidence type="ECO:0000256" key="10">
    <source>
        <dbReference type="ARBA" id="ARBA00023069"/>
    </source>
</evidence>
<keyword evidence="9" id="KW-0445">Lipid transport</keyword>
<evidence type="ECO:0000256" key="7">
    <source>
        <dbReference type="ARBA" id="ARBA00022846"/>
    </source>
</evidence>
<dbReference type="OrthoDB" id="24906at2759"/>
<dbReference type="SUPFAM" id="SSF55961">
    <property type="entry name" value="Bet v1-like"/>
    <property type="match status" value="1"/>
</dbReference>
<accession>A0A0A1U213</accession>
<evidence type="ECO:0000256" key="14">
    <source>
        <dbReference type="ARBA" id="ARBA00070345"/>
    </source>
</evidence>
<dbReference type="InterPro" id="IPR002913">
    <property type="entry name" value="START_lipid-bd_dom"/>
</dbReference>
<organism evidence="18 19">
    <name type="scientific">Entamoeba invadens IP1</name>
    <dbReference type="NCBI Taxonomy" id="370355"/>
    <lineage>
        <taxon>Eukaryota</taxon>
        <taxon>Amoebozoa</taxon>
        <taxon>Evosea</taxon>
        <taxon>Archamoebae</taxon>
        <taxon>Mastigamoebida</taxon>
        <taxon>Entamoebidae</taxon>
        <taxon>Entamoeba</taxon>
    </lineage>
</organism>
<dbReference type="Gene3D" id="3.30.530.20">
    <property type="match status" value="1"/>
</dbReference>
<dbReference type="Pfam" id="PF01852">
    <property type="entry name" value="START"/>
    <property type="match status" value="1"/>
</dbReference>
<feature type="domain" description="START" evidence="17">
    <location>
        <begin position="38"/>
        <end position="224"/>
    </location>
</feature>
<evidence type="ECO:0000313" key="18">
    <source>
        <dbReference type="EMBL" id="ELP88101.1"/>
    </source>
</evidence>
<evidence type="ECO:0000256" key="9">
    <source>
        <dbReference type="ARBA" id="ARBA00023055"/>
    </source>
</evidence>
<dbReference type="KEGG" id="eiv:EIN_222540"/>